<keyword evidence="4 7" id="KW-0479">Metal-binding</keyword>
<feature type="domain" description="Enoyl reductase (ER)" evidence="8">
    <location>
        <begin position="24"/>
        <end position="352"/>
    </location>
</feature>
<evidence type="ECO:0000313" key="9">
    <source>
        <dbReference type="EMBL" id="CAH2076124.1"/>
    </source>
</evidence>
<reference evidence="9 10" key="1">
    <citation type="submission" date="2022-03" db="EMBL/GenBank/DDBJ databases">
        <authorList>
            <person name="Nunn A."/>
            <person name="Chopra R."/>
            <person name="Nunn A."/>
            <person name="Contreras Garrido A."/>
        </authorList>
    </citation>
    <scope>NUCLEOTIDE SEQUENCE [LARGE SCALE GENOMIC DNA]</scope>
</reference>
<keyword evidence="5 7" id="KW-0862">Zinc</keyword>
<comment type="subunit">
    <text evidence="3">Homodimer.</text>
</comment>
<dbReference type="SUPFAM" id="SSF50129">
    <property type="entry name" value="GroES-like"/>
    <property type="match status" value="3"/>
</dbReference>
<dbReference type="InterPro" id="IPR011032">
    <property type="entry name" value="GroES-like_sf"/>
</dbReference>
<gene>
    <name evidence="9" type="ORF">TAV2_LOCUS23166</name>
</gene>
<dbReference type="FunFam" id="3.90.180.10:FF:000004">
    <property type="entry name" value="probable cinnamyl alcohol dehydrogenase"/>
    <property type="match status" value="2"/>
</dbReference>
<evidence type="ECO:0000256" key="3">
    <source>
        <dbReference type="ARBA" id="ARBA00011738"/>
    </source>
</evidence>
<dbReference type="InterPro" id="IPR020843">
    <property type="entry name" value="ER"/>
</dbReference>
<evidence type="ECO:0000256" key="5">
    <source>
        <dbReference type="ARBA" id="ARBA00022833"/>
    </source>
</evidence>
<dbReference type="Proteomes" id="UP000836841">
    <property type="component" value="Chromosome 7"/>
</dbReference>
<dbReference type="InterPro" id="IPR047109">
    <property type="entry name" value="CAD-like"/>
</dbReference>
<keyword evidence="6" id="KW-0560">Oxidoreductase</keyword>
<dbReference type="SUPFAM" id="SSF51735">
    <property type="entry name" value="NAD(P)-binding Rossmann-fold domains"/>
    <property type="match status" value="3"/>
</dbReference>
<dbReference type="InterPro" id="IPR002328">
    <property type="entry name" value="ADH_Zn_CS"/>
</dbReference>
<evidence type="ECO:0000256" key="2">
    <source>
        <dbReference type="ARBA" id="ARBA00008072"/>
    </source>
</evidence>
<dbReference type="Pfam" id="PF08240">
    <property type="entry name" value="ADH_N"/>
    <property type="match status" value="3"/>
</dbReference>
<dbReference type="Pfam" id="PF00107">
    <property type="entry name" value="ADH_zinc_N"/>
    <property type="match status" value="3"/>
</dbReference>
<keyword evidence="10" id="KW-1185">Reference proteome</keyword>
<comment type="similarity">
    <text evidence="2 7">Belongs to the zinc-containing alcohol dehydrogenase family.</text>
</comment>
<organism evidence="9 10">
    <name type="scientific">Thlaspi arvense</name>
    <name type="common">Field penny-cress</name>
    <dbReference type="NCBI Taxonomy" id="13288"/>
    <lineage>
        <taxon>Eukaryota</taxon>
        <taxon>Viridiplantae</taxon>
        <taxon>Streptophyta</taxon>
        <taxon>Embryophyta</taxon>
        <taxon>Tracheophyta</taxon>
        <taxon>Spermatophyta</taxon>
        <taxon>Magnoliopsida</taxon>
        <taxon>eudicotyledons</taxon>
        <taxon>Gunneridae</taxon>
        <taxon>Pentapetalae</taxon>
        <taxon>rosids</taxon>
        <taxon>malvids</taxon>
        <taxon>Brassicales</taxon>
        <taxon>Brassicaceae</taxon>
        <taxon>Thlaspideae</taxon>
        <taxon>Thlaspi</taxon>
    </lineage>
</organism>
<dbReference type="InterPro" id="IPR013154">
    <property type="entry name" value="ADH-like_N"/>
</dbReference>
<evidence type="ECO:0000256" key="4">
    <source>
        <dbReference type="ARBA" id="ARBA00022723"/>
    </source>
</evidence>
<dbReference type="CDD" id="cd05283">
    <property type="entry name" value="CAD1"/>
    <property type="match status" value="3"/>
</dbReference>
<evidence type="ECO:0000259" key="8">
    <source>
        <dbReference type="SMART" id="SM00829"/>
    </source>
</evidence>
<dbReference type="GO" id="GO:0016616">
    <property type="term" value="F:oxidoreductase activity, acting on the CH-OH group of donors, NAD or NADP as acceptor"/>
    <property type="evidence" value="ECO:0007669"/>
    <property type="project" value="InterPro"/>
</dbReference>
<dbReference type="InterPro" id="IPR013149">
    <property type="entry name" value="ADH-like_C"/>
</dbReference>
<dbReference type="EMBL" id="OU466863">
    <property type="protein sequence ID" value="CAH2076124.1"/>
    <property type="molecule type" value="Genomic_DNA"/>
</dbReference>
<dbReference type="PANTHER" id="PTHR42683">
    <property type="entry name" value="ALDEHYDE REDUCTASE"/>
    <property type="match status" value="1"/>
</dbReference>
<dbReference type="GO" id="GO:0008270">
    <property type="term" value="F:zinc ion binding"/>
    <property type="evidence" value="ECO:0007669"/>
    <property type="project" value="InterPro"/>
</dbReference>
<evidence type="ECO:0000256" key="7">
    <source>
        <dbReference type="RuleBase" id="RU361277"/>
    </source>
</evidence>
<dbReference type="InterPro" id="IPR036291">
    <property type="entry name" value="NAD(P)-bd_dom_sf"/>
</dbReference>
<accession>A0AAU9SZZ2</accession>
<dbReference type="Gene3D" id="3.40.50.720">
    <property type="entry name" value="NAD(P)-binding Rossmann-like Domain"/>
    <property type="match status" value="3"/>
</dbReference>
<evidence type="ECO:0000256" key="6">
    <source>
        <dbReference type="ARBA" id="ARBA00023002"/>
    </source>
</evidence>
<protein>
    <recommendedName>
        <fullName evidence="8">Enoyl reductase (ER) domain-containing protein</fullName>
    </recommendedName>
</protein>
<dbReference type="Gene3D" id="3.90.180.10">
    <property type="entry name" value="Medium-chain alcohol dehydrogenases, catalytic domain"/>
    <property type="match status" value="3"/>
</dbReference>
<name>A0AAU9SZZ2_THLAR</name>
<dbReference type="FunFam" id="3.40.50.720:FF:000022">
    <property type="entry name" value="Cinnamyl alcohol dehydrogenase"/>
    <property type="match status" value="3"/>
</dbReference>
<dbReference type="PROSITE" id="PS00059">
    <property type="entry name" value="ADH_ZINC"/>
    <property type="match status" value="2"/>
</dbReference>
<evidence type="ECO:0000256" key="1">
    <source>
        <dbReference type="ARBA" id="ARBA00001947"/>
    </source>
</evidence>
<dbReference type="GO" id="GO:0009809">
    <property type="term" value="P:lignin biosynthetic process"/>
    <property type="evidence" value="ECO:0007669"/>
    <property type="project" value="UniProtKB-ARBA"/>
</dbReference>
<comment type="cofactor">
    <cofactor evidence="1 7">
        <name>Zn(2+)</name>
        <dbReference type="ChEBI" id="CHEBI:29105"/>
    </cofactor>
</comment>
<dbReference type="AlphaFoldDB" id="A0AAU9SZZ2"/>
<proteinExistence type="inferred from homology"/>
<evidence type="ECO:0000313" key="10">
    <source>
        <dbReference type="Proteomes" id="UP000836841"/>
    </source>
</evidence>
<sequence>MYYLSIAPLNKSEAFGLAAKDESGVLSPFRFTRRETGEKDVRLKVLFCGICHTDICMAKNEWGITTYPLVPGHEIVGVVTEVGAKVTKFKAGDKVGVGYMISSCGSCDTCTDDQENYCPKMVVTSGGKYYDDTITQGGYSDHIVCEEDYIIRIPENLPLDAAAPLLCAGVAVYSPLKYHGLDKPGMHIGVVGLGGLGHVAVKFAKAMGLKVTVISTSDRKRDEAISRLGADQFLVSSDPEQMKDATGTMDGIIDTVCATHPLVPLLGLLKYKGKLVMVGAPDKPLELLVFPLLFGKKMVVGSMIGGIKETQEMIDLAGIHNITADIELISAAYVNTAMERLAKADPKGETTFGTKRGPEGPLYKDEENKYTRDLDSVLEKEAFGLAAKDESGVLSPFSFSRRETGEKDVRFKVLFCGICHTDLSMAKNEWGFTNYPLVPGHEIVGVVTEVGAKMTKFNAGDKVGVGYMVSSCRSCDTCTDDQENYCPKMIVTSGGKYYDDTITHGDAAAPLLCAGVTVYSPLKYHGLDKPGMHIGVVGLGGLGHVAVKFAKAIGTKVTVISTSDRKRDEAISRLGADQFLVSREPEQMKDAMGTMDGIIDTVSATHPLLPLLGLLKYKGKLIMVGAPEKPLELPVLPLIFGKKMVVGSMIGGLKETQEMIDLAGKHNITAEIELISVDYVNTAIERLEKGDVLKKEAFGLAARDTSGVLSPFRFARRETGEKDVRFKVLFCGICHTDLHMAKNEWGVSTYPLVPGHEIVGVVTEVGAKVTKFRTGDKVGVGCMVGSCGSCDSCTEGLENYCPKMIQTYGGLKYYDDTITYGGYSDHMVCDEGFIVRIPDNLPLDAAAPLLCAGVTVYSPLKSHGLDKPGMHIGVVGLGGLGHVAVKFAKVMGIKVTVISTSDRKRDEAISRLGADQFLVSREPEQMKDAMGTMDGIIDTVSATHPLLPLLGLLKYKGKLIMVGAPEKPLELPVLPLIFGKKMVEGSMIGGIKETQEMIDLAGKHNITADIELISAEYVNTAMERLAKGDVRYRFVIDVANTLKPTP</sequence>
<dbReference type="SMART" id="SM00829">
    <property type="entry name" value="PKS_ER"/>
    <property type="match status" value="1"/>
</dbReference>